<gene>
    <name evidence="1" type="ORF">RUMCAL_00383</name>
</gene>
<proteinExistence type="predicted"/>
<sequence>MIDLNSVMSENTKDIESVVSWCSEIYDEKFAEYFLNARVLFERVQSKTHPITDDELSQILIDLPMKLFDVSEVLNQFRLSYEVVKLRNKQKESDLIKSSSETTAPKRKSDAELQMIPDKLLVTAFDSVITRVENEISFCRELIMSSKKIWDARRKTEQVNPISEVSDLPDYNVKSYIKG</sequence>
<reference evidence="1 2" key="1">
    <citation type="submission" date="2013-07" db="EMBL/GenBank/DDBJ databases">
        <authorList>
            <person name="Weinstock G."/>
            <person name="Sodergren E."/>
            <person name="Wylie T."/>
            <person name="Fulton L."/>
            <person name="Fulton R."/>
            <person name="Fronick C."/>
            <person name="O'Laughlin M."/>
            <person name="Godfrey J."/>
            <person name="Miner T."/>
            <person name="Herter B."/>
            <person name="Appelbaum E."/>
            <person name="Cordes M."/>
            <person name="Lek S."/>
            <person name="Wollam A."/>
            <person name="Pepin K.H."/>
            <person name="Palsikar V.B."/>
            <person name="Mitreva M."/>
            <person name="Wilson R.K."/>
        </authorList>
    </citation>
    <scope>NUCLEOTIDE SEQUENCE [LARGE SCALE GENOMIC DNA]</scope>
    <source>
        <strain evidence="1 2">ATCC 27760</strain>
    </source>
</reference>
<dbReference type="HOGENOM" id="CLU_1502419_0_0_9"/>
<evidence type="ECO:0000313" key="1">
    <source>
        <dbReference type="EMBL" id="ERJ97311.1"/>
    </source>
</evidence>
<dbReference type="AlphaFoldDB" id="U2KFK1"/>
<name>U2KFK1_9FIRM</name>
<evidence type="ECO:0000313" key="2">
    <source>
        <dbReference type="Proteomes" id="UP000016662"/>
    </source>
</evidence>
<protein>
    <submittedName>
        <fullName evidence="1">Uncharacterized protein</fullName>
    </submittedName>
</protein>
<dbReference type="EMBL" id="AWVF01000031">
    <property type="protein sequence ID" value="ERJ97311.1"/>
    <property type="molecule type" value="Genomic_DNA"/>
</dbReference>
<accession>U2KFK1</accession>
<organism evidence="1 2">
    <name type="scientific">Ruminococcus callidus ATCC 27760</name>
    <dbReference type="NCBI Taxonomy" id="411473"/>
    <lineage>
        <taxon>Bacteria</taxon>
        <taxon>Bacillati</taxon>
        <taxon>Bacillota</taxon>
        <taxon>Clostridia</taxon>
        <taxon>Eubacteriales</taxon>
        <taxon>Oscillospiraceae</taxon>
        <taxon>Ruminococcus</taxon>
    </lineage>
</organism>
<dbReference type="Proteomes" id="UP000016662">
    <property type="component" value="Unassembled WGS sequence"/>
</dbReference>
<dbReference type="RefSeq" id="WP_021681988.1">
    <property type="nucleotide sequence ID" value="NZ_KI260389.1"/>
</dbReference>
<dbReference type="STRING" id="411473.RUMCAL_00383"/>
<keyword evidence="2" id="KW-1185">Reference proteome</keyword>
<comment type="caution">
    <text evidence="1">The sequence shown here is derived from an EMBL/GenBank/DDBJ whole genome shotgun (WGS) entry which is preliminary data.</text>
</comment>
<dbReference type="PATRIC" id="fig|411473.3.peg.295"/>